<organism evidence="1 2">
    <name type="scientific">Leucogyrophana mollusca</name>
    <dbReference type="NCBI Taxonomy" id="85980"/>
    <lineage>
        <taxon>Eukaryota</taxon>
        <taxon>Fungi</taxon>
        <taxon>Dikarya</taxon>
        <taxon>Basidiomycota</taxon>
        <taxon>Agaricomycotina</taxon>
        <taxon>Agaricomycetes</taxon>
        <taxon>Agaricomycetidae</taxon>
        <taxon>Boletales</taxon>
        <taxon>Boletales incertae sedis</taxon>
        <taxon>Leucogyrophana</taxon>
    </lineage>
</organism>
<keyword evidence="2" id="KW-1185">Reference proteome</keyword>
<sequence>MMQCPSTPAHLPNFRLQHMYQDHMGPSLSLSDSGTDFLEGSSTYGGYNLQPCSAQGGEPSPSALCGAFSRQSISIDIPPSLAGFRTIADPRISCDWSDALSLLCAQPLSPSYTHPSLDKSAIGHQSVSSYVCDLPKSSPMVTAPNPSPPFTSAGALPGPSSAKASSGLTQSIRTACASTPRSIASHTAKAEGPVSRPREKKHGCWMCEKSFDRPSTLKKVSITLIIINYGSYNISALSAPPCPYRRERYAPSTLALLPSLDMIIDGQLSCVRPAADVLESHQT</sequence>
<protein>
    <submittedName>
        <fullName evidence="1">Uncharacterized protein</fullName>
    </submittedName>
</protein>
<comment type="caution">
    <text evidence="1">The sequence shown here is derived from an EMBL/GenBank/DDBJ whole genome shotgun (WGS) entry which is preliminary data.</text>
</comment>
<proteinExistence type="predicted"/>
<reference evidence="1" key="1">
    <citation type="journal article" date="2021" name="New Phytol.">
        <title>Evolutionary innovations through gain and loss of genes in the ectomycorrhizal Boletales.</title>
        <authorList>
            <person name="Wu G."/>
            <person name="Miyauchi S."/>
            <person name="Morin E."/>
            <person name="Kuo A."/>
            <person name="Drula E."/>
            <person name="Varga T."/>
            <person name="Kohler A."/>
            <person name="Feng B."/>
            <person name="Cao Y."/>
            <person name="Lipzen A."/>
            <person name="Daum C."/>
            <person name="Hundley H."/>
            <person name="Pangilinan J."/>
            <person name="Johnson J."/>
            <person name="Barry K."/>
            <person name="LaButti K."/>
            <person name="Ng V."/>
            <person name="Ahrendt S."/>
            <person name="Min B."/>
            <person name="Choi I.G."/>
            <person name="Park H."/>
            <person name="Plett J.M."/>
            <person name="Magnuson J."/>
            <person name="Spatafora J.W."/>
            <person name="Nagy L.G."/>
            <person name="Henrissat B."/>
            <person name="Grigoriev I.V."/>
            <person name="Yang Z.L."/>
            <person name="Xu J."/>
            <person name="Martin F.M."/>
        </authorList>
    </citation>
    <scope>NUCLEOTIDE SEQUENCE</scope>
    <source>
        <strain evidence="1">KUC20120723A-06</strain>
    </source>
</reference>
<gene>
    <name evidence="1" type="ORF">BV22DRAFT_415840</name>
</gene>
<accession>A0ACB8BK03</accession>
<name>A0ACB8BK03_9AGAM</name>
<dbReference type="Proteomes" id="UP000790709">
    <property type="component" value="Unassembled WGS sequence"/>
</dbReference>
<dbReference type="EMBL" id="MU266397">
    <property type="protein sequence ID" value="KAH7925670.1"/>
    <property type="molecule type" value="Genomic_DNA"/>
</dbReference>
<evidence type="ECO:0000313" key="2">
    <source>
        <dbReference type="Proteomes" id="UP000790709"/>
    </source>
</evidence>
<evidence type="ECO:0000313" key="1">
    <source>
        <dbReference type="EMBL" id="KAH7925670.1"/>
    </source>
</evidence>